<evidence type="ECO:0000313" key="2">
    <source>
        <dbReference type="EMBL" id="SEC13456.1"/>
    </source>
</evidence>
<dbReference type="STRING" id="156980.SAMN04489745_2155"/>
<accession>A0A1H4Q1E3</accession>
<dbReference type="HAMAP" id="MF_00775">
    <property type="entry name" value="UPF0311"/>
    <property type="match status" value="1"/>
</dbReference>
<dbReference type="EMBL" id="FNSN01000003">
    <property type="protein sequence ID" value="SEC13456.1"/>
    <property type="molecule type" value="Genomic_DNA"/>
</dbReference>
<gene>
    <name evidence="2" type="ORF">SAMN04489745_2155</name>
</gene>
<dbReference type="InterPro" id="IPR020915">
    <property type="entry name" value="UPF0311"/>
</dbReference>
<name>A0A1H4Q1E3_9MICC</name>
<proteinExistence type="inferred from homology"/>
<evidence type="ECO:0000256" key="1">
    <source>
        <dbReference type="HAMAP-Rule" id="MF_00775"/>
    </source>
</evidence>
<dbReference type="AlphaFoldDB" id="A0A1H4Q1E3"/>
<dbReference type="PANTHER" id="PTHR37315:SF1">
    <property type="entry name" value="UPF0311 PROTEIN BLR7842"/>
    <property type="match status" value="1"/>
</dbReference>
<dbReference type="PANTHER" id="PTHR37315">
    <property type="entry name" value="UPF0311 PROTEIN BLR7842"/>
    <property type="match status" value="1"/>
</dbReference>
<protein>
    <recommendedName>
        <fullName evidence="1">UPF0311 protein SAMN04489745_2155</fullName>
    </recommendedName>
</protein>
<organism evidence="2 3">
    <name type="scientific">Arthrobacter woluwensis</name>
    <dbReference type="NCBI Taxonomy" id="156980"/>
    <lineage>
        <taxon>Bacteria</taxon>
        <taxon>Bacillati</taxon>
        <taxon>Actinomycetota</taxon>
        <taxon>Actinomycetes</taxon>
        <taxon>Micrococcales</taxon>
        <taxon>Micrococcaceae</taxon>
        <taxon>Arthrobacter</taxon>
    </lineage>
</organism>
<dbReference type="Pfam" id="PF11578">
    <property type="entry name" value="DUF3237"/>
    <property type="match status" value="1"/>
</dbReference>
<dbReference type="Proteomes" id="UP000182652">
    <property type="component" value="Unassembled WGS sequence"/>
</dbReference>
<reference evidence="2 3" key="1">
    <citation type="submission" date="2016-10" db="EMBL/GenBank/DDBJ databases">
        <authorList>
            <person name="de Groot N.N."/>
        </authorList>
    </citation>
    <scope>NUCLEOTIDE SEQUENCE [LARGE SCALE GENOMIC DNA]</scope>
    <source>
        <strain evidence="2 3">DSM 10495</strain>
    </source>
</reference>
<comment type="similarity">
    <text evidence="1">Belongs to the UPF0311 family.</text>
</comment>
<dbReference type="Gene3D" id="2.40.160.20">
    <property type="match status" value="1"/>
</dbReference>
<sequence length="155" mass="16707">MTAPLPVPGLEAAFDVEVQVGAPADHGVTRVGHRRVVPILGGRISGAVTAEILEGGADWQRIRPDGGCEIDARYSARTEDGELLYLHAEGLRIPGPQAAEALARGEQPGPEEFYFRTTVSIETSAPRLAHLERSLFITSGLRDADTVRYTAYRVS</sequence>
<evidence type="ECO:0000313" key="3">
    <source>
        <dbReference type="Proteomes" id="UP000182652"/>
    </source>
</evidence>
<keyword evidence="3" id="KW-1185">Reference proteome</keyword>
<dbReference type="RefSeq" id="WP_066212503.1">
    <property type="nucleotide sequence ID" value="NZ_FNSN01000003.1"/>
</dbReference>